<dbReference type="PANTHER" id="PTHR35841">
    <property type="entry name" value="PHOSPHONATES-BINDING PERIPLASMIC PROTEIN"/>
    <property type="match status" value="1"/>
</dbReference>
<dbReference type="Pfam" id="PF12974">
    <property type="entry name" value="Phosphonate-bd"/>
    <property type="match status" value="1"/>
</dbReference>
<sequence length="311" mass="34812">MKYGVFSGRGSAMKGAALLLGLILLLVLGGCEPRPSSGPVLRIGYMNCNSEEETLARFLPLTRYLEKELGVRFEAIPVDTQDFVERYEQGEFDFTHTNAILYIILHKEQDLELLAAGQRGHFGTHTAGALVSRRGSGIETLEDIRGKRLIFGPQMALTGYAAQYDLMLKAGIDPELDLAMWSIPHGSFKHEKLVYAAWFEAYDVAAAPVLDLEIMVAEGKIEADDFTILAQSEIFPYCTFGAAPWVDPKLVADFRRALLKLTPEDTVDMDGERLKILKAAFYDGFEQLLDSDYDVARDLLRRVNMPPYQEF</sequence>
<dbReference type="STRING" id="392333.SAMN05660860_02948"/>
<evidence type="ECO:0000313" key="1">
    <source>
        <dbReference type="EMBL" id="SDM65997.1"/>
    </source>
</evidence>
<dbReference type="PANTHER" id="PTHR35841:SF1">
    <property type="entry name" value="PHOSPHONATES-BINDING PERIPLASMIC PROTEIN"/>
    <property type="match status" value="1"/>
</dbReference>
<dbReference type="SUPFAM" id="SSF53850">
    <property type="entry name" value="Periplasmic binding protein-like II"/>
    <property type="match status" value="1"/>
</dbReference>
<dbReference type="Proteomes" id="UP000182146">
    <property type="component" value="Unassembled WGS sequence"/>
</dbReference>
<dbReference type="EMBL" id="FNGU01000008">
    <property type="protein sequence ID" value="SDM65997.1"/>
    <property type="molecule type" value="Genomic_DNA"/>
</dbReference>
<dbReference type="PROSITE" id="PS51257">
    <property type="entry name" value="PROKAR_LIPOPROTEIN"/>
    <property type="match status" value="1"/>
</dbReference>
<organism evidence="1 2">
    <name type="scientific">Geoalkalibacter ferrihydriticus</name>
    <dbReference type="NCBI Taxonomy" id="392333"/>
    <lineage>
        <taxon>Bacteria</taxon>
        <taxon>Pseudomonadati</taxon>
        <taxon>Thermodesulfobacteriota</taxon>
        <taxon>Desulfuromonadia</taxon>
        <taxon>Desulfuromonadales</taxon>
        <taxon>Geoalkalibacteraceae</taxon>
        <taxon>Geoalkalibacter</taxon>
    </lineage>
</organism>
<dbReference type="RefSeq" id="WP_235264103.1">
    <property type="nucleotide sequence ID" value="NZ_FNGU01000008.1"/>
</dbReference>
<evidence type="ECO:0000313" key="2">
    <source>
        <dbReference type="Proteomes" id="UP000182146"/>
    </source>
</evidence>
<gene>
    <name evidence="1" type="ORF">SAMN05660860_02948</name>
</gene>
<name>A0A1G9V1T8_9BACT</name>
<proteinExistence type="predicted"/>
<protein>
    <submittedName>
        <fullName evidence="1">Phosphonate transport system substrate-binding protein</fullName>
    </submittedName>
</protein>
<dbReference type="Gene3D" id="3.40.190.10">
    <property type="entry name" value="Periplasmic binding protein-like II"/>
    <property type="match status" value="2"/>
</dbReference>
<reference evidence="1 2" key="1">
    <citation type="submission" date="2016-10" db="EMBL/GenBank/DDBJ databases">
        <authorList>
            <person name="de Groot N.N."/>
        </authorList>
    </citation>
    <scope>NUCLEOTIDE SEQUENCE [LARGE SCALE GENOMIC DNA]</scope>
    <source>
        <strain evidence="1 2">DSM 17813</strain>
    </source>
</reference>
<accession>A0A1G9V1T8</accession>
<dbReference type="AlphaFoldDB" id="A0A1G9V1T8"/>